<dbReference type="EC" id="1.21.4.1" evidence="2"/>
<dbReference type="OrthoDB" id="5808629at2"/>
<name>A0A448V0K4_9FIRM</name>
<evidence type="ECO:0000313" key="3">
    <source>
        <dbReference type="Proteomes" id="UP000269544"/>
    </source>
</evidence>
<feature type="region of interest" description="Disordered" evidence="1">
    <location>
        <begin position="84"/>
        <end position="113"/>
    </location>
</feature>
<accession>A0A448V0K4</accession>
<feature type="compositionally biased region" description="Acidic residues" evidence="1">
    <location>
        <begin position="84"/>
        <end position="103"/>
    </location>
</feature>
<keyword evidence="2" id="KW-0560">Oxidoreductase</keyword>
<dbReference type="GO" id="GO:0050002">
    <property type="term" value="F:D-proline reductase activity"/>
    <property type="evidence" value="ECO:0007669"/>
    <property type="project" value="UniProtKB-EC"/>
</dbReference>
<dbReference type="KEGG" id="piv:NCTC13079_00352"/>
<dbReference type="NCBIfam" id="TIGR04480">
    <property type="entry name" value="D_pro_red_PrdA"/>
    <property type="match status" value="1"/>
</dbReference>
<keyword evidence="3" id="KW-1185">Reference proteome</keyword>
<dbReference type="Proteomes" id="UP000269544">
    <property type="component" value="Chromosome"/>
</dbReference>
<organism evidence="2 3">
    <name type="scientific">Aedoeadaptatus ivorii</name>
    <dbReference type="NCBI Taxonomy" id="54006"/>
    <lineage>
        <taxon>Bacteria</taxon>
        <taxon>Bacillati</taxon>
        <taxon>Bacillota</taxon>
        <taxon>Tissierellia</taxon>
        <taxon>Tissierellales</taxon>
        <taxon>Peptoniphilaceae</taxon>
        <taxon>Aedoeadaptatus</taxon>
    </lineage>
</organism>
<dbReference type="RefSeq" id="WP_126464811.1">
    <property type="nucleotide sequence ID" value="NZ_JAUSWF010000002.1"/>
</dbReference>
<dbReference type="EMBL" id="LR134523">
    <property type="protein sequence ID" value="VEJ34843.1"/>
    <property type="molecule type" value="Genomic_DNA"/>
</dbReference>
<evidence type="ECO:0000256" key="1">
    <source>
        <dbReference type="SAM" id="MobiDB-lite"/>
    </source>
</evidence>
<evidence type="ECO:0000313" key="2">
    <source>
        <dbReference type="EMBL" id="VEJ34843.1"/>
    </source>
</evidence>
<protein>
    <submittedName>
        <fullName evidence="2">D-proline reductase proprotein prdA</fullName>
        <ecNumber evidence="2">1.21.4.1</ecNumber>
    </submittedName>
</protein>
<sequence>MSITKETAMQHKGDPAVTCCRFEAGEVIEPSILEDPAIFPDLQDTGLLDINDETLTIGQVIGGKLKETVDALTPLTMDLVEELPEEEADEAEEAPAEEAEAAEEAPVAQAAPQAVAAPSVGGYATIKIAEGKNIEVTFPVVGGTGVAGGAAFPQMASAAAGADNTGAQAVDAGEEAEGETHEIRTLKKKYYTIDKVERGPETKIEGATLYIREGIEQEVIDSQELVKDFSIEIITPDRYKEYSETIMDVQPIATKEEGELGEGVTRVLDGVIMMLTGTDEGGVQIGEFGSSEGEMDKNIMWNRPGSPDKGETFIKTQITIQEKTNMERRGPMAAHHATDTLTDEIRQALKKLEAEPVREENFSHVRKDGRKKVLIIKEIMGQGAMHDNLLLPIEPCGWLGGKPNVDLGNLPIMLSPLEILDGGVHALTCIGPASKEMSRHYFREPLVLEALADDEIDLLGVLLVGSPQANTEKFYVSKRLGMTVEAINPDGVVITTEGFGNNHIDFGSHHEQVGMRGVPVVGMSFCAVQGALVTGNKYMTAMVDNNKSMQGIENEILENNTLCEEDAIRAIAMLKTVMAGEEIKAPERKWNNNVKLNNVELIREQTGREFELVDNEQVLEKSKKRREIYEREDEEDEE</sequence>
<feature type="compositionally biased region" description="Low complexity" evidence="1">
    <location>
        <begin position="104"/>
        <end position="113"/>
    </location>
</feature>
<dbReference type="InterPro" id="IPR031002">
    <property type="entry name" value="D_pro_red_PrdA"/>
</dbReference>
<proteinExistence type="predicted"/>
<dbReference type="InterPro" id="IPR015417">
    <property type="entry name" value="Gly_reductase_pB_sua/b"/>
</dbReference>
<reference evidence="2 3" key="1">
    <citation type="submission" date="2018-12" db="EMBL/GenBank/DDBJ databases">
        <authorList>
            <consortium name="Pathogen Informatics"/>
        </authorList>
    </citation>
    <scope>NUCLEOTIDE SEQUENCE [LARGE SCALE GENOMIC DNA]</scope>
    <source>
        <strain evidence="2 3">NCTC13079</strain>
    </source>
</reference>
<dbReference type="Pfam" id="PF09338">
    <property type="entry name" value="Gly_reductase"/>
    <property type="match status" value="1"/>
</dbReference>
<dbReference type="AlphaFoldDB" id="A0A448V0K4"/>
<gene>
    <name evidence="2" type="primary">prdA_4</name>
    <name evidence="2" type="ORF">NCTC13079_00352</name>
</gene>